<name>G4T7Q4_SERID</name>
<feature type="region of interest" description="Disordered" evidence="1">
    <location>
        <begin position="600"/>
        <end position="642"/>
    </location>
</feature>
<gene>
    <name evidence="3" type="ORF">PIIN_01169</name>
</gene>
<feature type="compositionally biased region" description="Polar residues" evidence="1">
    <location>
        <begin position="629"/>
        <end position="642"/>
    </location>
</feature>
<dbReference type="InterPro" id="IPR010816">
    <property type="entry name" value="Het-C"/>
</dbReference>
<keyword evidence="4" id="KW-1185">Reference proteome</keyword>
<feature type="region of interest" description="Disordered" evidence="1">
    <location>
        <begin position="660"/>
        <end position="871"/>
    </location>
</feature>
<feature type="compositionally biased region" description="Pro residues" evidence="1">
    <location>
        <begin position="837"/>
        <end position="854"/>
    </location>
</feature>
<feature type="compositionally biased region" description="Basic residues" evidence="1">
    <location>
        <begin position="728"/>
        <end position="737"/>
    </location>
</feature>
<evidence type="ECO:0000313" key="4">
    <source>
        <dbReference type="Proteomes" id="UP000007148"/>
    </source>
</evidence>
<dbReference type="EMBL" id="CAFZ01000012">
    <property type="protein sequence ID" value="CCA67339.1"/>
    <property type="molecule type" value="Genomic_DNA"/>
</dbReference>
<evidence type="ECO:0000256" key="1">
    <source>
        <dbReference type="SAM" id="MobiDB-lite"/>
    </source>
</evidence>
<feature type="region of interest" description="Disordered" evidence="1">
    <location>
        <begin position="552"/>
        <end position="574"/>
    </location>
</feature>
<keyword evidence="2" id="KW-0732">Signal</keyword>
<sequence>MPSILFWLLVIAFVLAVLPTSAHAFGAGNLPSYAYLEDKAFRHGDIEDVLAELLKRTGSGLLKQGSKFKGLDIKRVYFGNWLRDYSQAVDVAGLKATTIQNIITICTVLGFMAHGFVTDEFEVTEERLGVYLPVEHIDNPKGYPDDARKYHPKLRGPVDPRELEIDLRTGMKNYIANEDGGWDTSRALVRRRLQECINIGRRYRSTHNKADQYEAFRLLGSALHTMEDFPAHSNFCELALVSMGCNQVFTHVGDNVRIPAPNGKFVAPLVTGTFGGDDFQHSLLGEAGDHISQSSISDLNEHVNKARAKSASGDFGSANKIKALIATIPSPEAQSMSRDIDTMQANRATPGKDPNTMTPKELYQNIWAILSFRDSVVKKMSYGIEKIPGLGPLIDSIMENLTVFVIQTLEPYLKPLMKTATTQLAASSAAVINKLDQYEVFHDPNASDPTHSILSKDHFNLILNEPAGNLAKIIVIHTVKLVVHAWDHAEDNIHHVTETILECMFHPDFHNPRSSVQKEMMEFMRQWLSTHSAGHHDVLSRLTKEAIRNHQNVRKQGDSSGSTVSSATHGHGAAVGYGHQASAKISNTLHSIPGVNQVQNFVGHMPGGGHFPSRDMPGYAGGPPEPSYSAPSTAPGASSYNAPPSMPGASPYGAPPSMPSASAYGSSHNAPSHTSGYPGASYDMPKGHDHGKKHKNKGSDSDNDKPKKDKKKKNKNKDSDSESDGKPKKDKKDKHKHGYDSSYGQPSYPSGGYNPSHNPPAHSPPTGAPSFPGAPSSGVGFPGAPSFPGSAPGYTAPSGYGGPPSYDTPPQQYGAAPSFPGGPSPGFPSGPYGQPQGGPPGFPGAYPGGPPPQQQFPGQGYNPQPPYGGQW</sequence>
<proteinExistence type="predicted"/>
<feature type="chain" id="PRO_5003468442" evidence="2">
    <location>
        <begin position="25"/>
        <end position="871"/>
    </location>
</feature>
<accession>G4T7Q4</accession>
<dbReference type="HOGENOM" id="CLU_010063_2_1_1"/>
<feature type="compositionally biased region" description="Low complexity" evidence="1">
    <location>
        <begin position="740"/>
        <end position="756"/>
    </location>
</feature>
<feature type="compositionally biased region" description="Basic and acidic residues" evidence="1">
    <location>
        <begin position="697"/>
        <end position="707"/>
    </location>
</feature>
<protein>
    <submittedName>
        <fullName evidence="3">Related to Het-c heterokaryon incompatibility protein</fullName>
    </submittedName>
</protein>
<feature type="compositionally biased region" description="Low complexity" evidence="1">
    <location>
        <begin position="768"/>
        <end position="793"/>
    </location>
</feature>
<feature type="compositionally biased region" description="Polar residues" evidence="1">
    <location>
        <begin position="558"/>
        <end position="568"/>
    </location>
</feature>
<reference evidence="3 4" key="1">
    <citation type="journal article" date="2011" name="PLoS Pathog.">
        <title>Endophytic Life Strategies Decoded by Genome and Transcriptome Analyses of the Mutualistic Root Symbiont Piriformospora indica.</title>
        <authorList>
            <person name="Zuccaro A."/>
            <person name="Lahrmann U."/>
            <person name="Guldener U."/>
            <person name="Langen G."/>
            <person name="Pfiffi S."/>
            <person name="Biedenkopf D."/>
            <person name="Wong P."/>
            <person name="Samans B."/>
            <person name="Grimm C."/>
            <person name="Basiewicz M."/>
            <person name="Murat C."/>
            <person name="Martin F."/>
            <person name="Kogel K.H."/>
        </authorList>
    </citation>
    <scope>NUCLEOTIDE SEQUENCE [LARGE SCALE GENOMIC DNA]</scope>
    <source>
        <strain evidence="3 4">DSM 11827</strain>
    </source>
</reference>
<dbReference type="STRING" id="1109443.G4T7Q4"/>
<dbReference type="OrthoDB" id="2506204at2759"/>
<feature type="compositionally biased region" description="Pro residues" evidence="1">
    <location>
        <begin position="757"/>
        <end position="767"/>
    </location>
</feature>
<dbReference type="PANTHER" id="PTHR14905">
    <property type="entry name" value="NG37"/>
    <property type="match status" value="1"/>
</dbReference>
<organism evidence="3 4">
    <name type="scientific">Serendipita indica (strain DSM 11827)</name>
    <name type="common">Root endophyte fungus</name>
    <name type="synonym">Piriformospora indica</name>
    <dbReference type="NCBI Taxonomy" id="1109443"/>
    <lineage>
        <taxon>Eukaryota</taxon>
        <taxon>Fungi</taxon>
        <taxon>Dikarya</taxon>
        <taxon>Basidiomycota</taxon>
        <taxon>Agaricomycotina</taxon>
        <taxon>Agaricomycetes</taxon>
        <taxon>Sebacinales</taxon>
        <taxon>Serendipitaceae</taxon>
        <taxon>Serendipita</taxon>
    </lineage>
</organism>
<dbReference type="InParanoid" id="G4T7Q4"/>
<dbReference type="Proteomes" id="UP000007148">
    <property type="component" value="Unassembled WGS sequence"/>
</dbReference>
<dbReference type="AlphaFoldDB" id="G4T7Q4"/>
<dbReference type="Pfam" id="PF07217">
    <property type="entry name" value="Het-C"/>
    <property type="match status" value="1"/>
</dbReference>
<dbReference type="InterPro" id="IPR052577">
    <property type="entry name" value="VWA7"/>
</dbReference>
<dbReference type="eggNOG" id="ENOG502QRXF">
    <property type="taxonomic scope" value="Eukaryota"/>
</dbReference>
<comment type="caution">
    <text evidence="3">The sequence shown here is derived from an EMBL/GenBank/DDBJ whole genome shotgun (WGS) entry which is preliminary data.</text>
</comment>
<evidence type="ECO:0000313" key="3">
    <source>
        <dbReference type="EMBL" id="CCA67339.1"/>
    </source>
</evidence>
<feature type="compositionally biased region" description="Polar residues" evidence="1">
    <location>
        <begin position="660"/>
        <end position="675"/>
    </location>
</feature>
<feature type="signal peptide" evidence="2">
    <location>
        <begin position="1"/>
        <end position="24"/>
    </location>
</feature>
<feature type="compositionally biased region" description="Basic and acidic residues" evidence="1">
    <location>
        <begin position="716"/>
        <end position="727"/>
    </location>
</feature>
<feature type="compositionally biased region" description="Low complexity" evidence="1">
    <location>
        <begin position="855"/>
        <end position="871"/>
    </location>
</feature>
<dbReference type="OMA" id="AFIKGHK"/>
<dbReference type="PANTHER" id="PTHR14905:SF7">
    <property type="entry name" value="VON WILLEBRAND FACTOR A DOMAIN-CONTAINING PROTEIN 7"/>
    <property type="match status" value="1"/>
</dbReference>
<evidence type="ECO:0000256" key="2">
    <source>
        <dbReference type="SAM" id="SignalP"/>
    </source>
</evidence>